<dbReference type="Proteomes" id="UP000240009">
    <property type="component" value="Unassembled WGS sequence"/>
</dbReference>
<organism evidence="1 2">
    <name type="scientific">Blastopirellula marina</name>
    <dbReference type="NCBI Taxonomy" id="124"/>
    <lineage>
        <taxon>Bacteria</taxon>
        <taxon>Pseudomonadati</taxon>
        <taxon>Planctomycetota</taxon>
        <taxon>Planctomycetia</taxon>
        <taxon>Pirellulales</taxon>
        <taxon>Pirellulaceae</taxon>
        <taxon>Blastopirellula</taxon>
    </lineage>
</organism>
<reference evidence="1 2" key="1">
    <citation type="submission" date="2018-02" db="EMBL/GenBank/DDBJ databases">
        <title>Comparative genomes isolates from brazilian mangrove.</title>
        <authorList>
            <person name="Araujo J.E."/>
            <person name="Taketani R.G."/>
            <person name="Silva M.C.P."/>
            <person name="Loureco M.V."/>
            <person name="Andreote F.D."/>
        </authorList>
    </citation>
    <scope>NUCLEOTIDE SEQUENCE [LARGE SCALE GENOMIC DNA]</scope>
    <source>
        <strain evidence="1 2">HEX-2 MGV</strain>
    </source>
</reference>
<name>A0A2S8F1U6_9BACT</name>
<dbReference type="EMBL" id="PUIA01000069">
    <property type="protein sequence ID" value="PQO26113.1"/>
    <property type="molecule type" value="Genomic_DNA"/>
</dbReference>
<accession>A0A2S8F1U6</accession>
<dbReference type="OrthoDB" id="266217at2"/>
<sequence>MIDPQQHAKNRGLVESILQYIPGFSGYLAREYRRESDSMTRNFLADKLQKSKKGLDEYGNTLVGLGAIDQLPMLERLRSRLDLAINRLKSQMPGYSGFFDFVQVDEELLTDLYEHDLALVQQVDTLANDIQNLGTSQLTPAQVVPEITAKIDGLLGKIDHREHMLKGVAAGGDAPQ</sequence>
<proteinExistence type="predicted"/>
<protein>
    <submittedName>
        <fullName evidence="1">Uncharacterized protein</fullName>
    </submittedName>
</protein>
<dbReference type="AlphaFoldDB" id="A0A2S8F1U6"/>
<evidence type="ECO:0000313" key="1">
    <source>
        <dbReference type="EMBL" id="PQO26113.1"/>
    </source>
</evidence>
<comment type="caution">
    <text evidence="1">The sequence shown here is derived from an EMBL/GenBank/DDBJ whole genome shotgun (WGS) entry which is preliminary data.</text>
</comment>
<evidence type="ECO:0000313" key="2">
    <source>
        <dbReference type="Proteomes" id="UP000240009"/>
    </source>
</evidence>
<dbReference type="RefSeq" id="WP_105357867.1">
    <property type="nucleotide sequence ID" value="NZ_PUIA01000069.1"/>
</dbReference>
<gene>
    <name evidence="1" type="ORF">C5Y96_21935</name>
</gene>